<evidence type="ECO:0000313" key="3">
    <source>
        <dbReference type="EMBL" id="AFD00234.1"/>
    </source>
</evidence>
<dbReference type="PROSITE" id="PS51278">
    <property type="entry name" value="GATASE_TYPE_2"/>
    <property type="match status" value="1"/>
</dbReference>
<dbReference type="InterPro" id="IPR017932">
    <property type="entry name" value="GATase_2_dom"/>
</dbReference>
<dbReference type="MEROPS" id="C44.A09"/>
<dbReference type="KEGG" id="mez:Mtc_1482"/>
<dbReference type="HOGENOM" id="CLU_061941_0_0_2"/>
<dbReference type="SUPFAM" id="SSF56235">
    <property type="entry name" value="N-terminal nucleophile aminohydrolases (Ntn hydrolases)"/>
    <property type="match status" value="1"/>
</dbReference>
<evidence type="ECO:0000256" key="1">
    <source>
        <dbReference type="PIRSR" id="PIRSR018774-1"/>
    </source>
</evidence>
<sequence length="364" mass="41380">MRSDTKVRRERNPSGCAIMGILNKKGKRIDGTRIIKSIALMHDRSNGLGGGFAAYGIYPRYKDYYAFHVMFDDEKCKTRLEEYLAERFIVERDEKIPTAKVESITKAPLLWRYFVRVDDSKLDDKPEDDYVVEHVMGINSNFDGAFISSSGKNMGGFKGVGYPEDIARFYRLDGYKAYLWTAHGRFPTNTPGWWGGAHPMTLLDWSVVHNGEISSYGINKRYLEMFGYRLELLTDTEVIAYLFDLLVRRHKLPIEVATGALAPPFWKDVDRMPANRKKVYEAIRMAYGSALMNGPFAIIVGFNRGMIGLNDRIKLRPMMAAKKGDFLYISSEEAGIRIIEPEPDEVWAPKAGTPVIGLVEEDVE</sequence>
<name>H8I600_METCZ</name>
<evidence type="ECO:0000259" key="2">
    <source>
        <dbReference type="PROSITE" id="PS51278"/>
    </source>
</evidence>
<dbReference type="STRING" id="1041930.Mtc_1482"/>
<protein>
    <submittedName>
        <fullName evidence="3">Glutamate synthase (NADPH) GltB1 subunit</fullName>
    </submittedName>
</protein>
<accession>H8I600</accession>
<feature type="domain" description="Glutamine amidotransferase type-2" evidence="2">
    <location>
        <begin position="16"/>
        <end position="364"/>
    </location>
</feature>
<dbReference type="eggNOG" id="arCOG00095">
    <property type="taxonomic scope" value="Archaea"/>
</dbReference>
<dbReference type="EMBL" id="CP003243">
    <property type="protein sequence ID" value="AFD00234.1"/>
    <property type="molecule type" value="Genomic_DNA"/>
</dbReference>
<dbReference type="InterPro" id="IPR029055">
    <property type="entry name" value="Ntn_hydrolases_N"/>
</dbReference>
<dbReference type="GeneID" id="11971613"/>
<dbReference type="RefSeq" id="WP_014406065.1">
    <property type="nucleotide sequence ID" value="NC_017034.1"/>
</dbReference>
<proteinExistence type="predicted"/>
<dbReference type="Gene3D" id="3.60.20.10">
    <property type="entry name" value="Glutamine Phosphoribosylpyrophosphate, subunit 1, domain 1"/>
    <property type="match status" value="1"/>
</dbReference>
<reference evidence="3 4" key="1">
    <citation type="journal article" date="2012" name="J. Bacteriol.">
        <title>Complete genome sequence of a thermophilic methanogen, Methanocella conradii HZ254, isolated from Chinese rice field soil.</title>
        <authorList>
            <person name="Lu Z."/>
            <person name="Lu Y."/>
        </authorList>
    </citation>
    <scope>NUCLEOTIDE SEQUENCE [LARGE SCALE GENOMIC DNA]</scope>
    <source>
        <strain evidence="4">DSM 24694 / JCM 17849 / CGMCC 1.5162 / HZ254</strain>
    </source>
</reference>
<evidence type="ECO:0000313" key="4">
    <source>
        <dbReference type="Proteomes" id="UP000005233"/>
    </source>
</evidence>
<dbReference type="OrthoDB" id="372195at2157"/>
<dbReference type="AlphaFoldDB" id="H8I600"/>
<keyword evidence="4" id="KW-1185">Reference proteome</keyword>
<dbReference type="PIRSF" id="PIRSF018774">
    <property type="entry name" value="GOGAT_lg_dom1"/>
    <property type="match status" value="1"/>
</dbReference>
<dbReference type="CDD" id="cd01907">
    <property type="entry name" value="GlxB"/>
    <property type="match status" value="1"/>
</dbReference>
<organism evidence="3 4">
    <name type="scientific">Methanocella conradii (strain DSM 24694 / JCM 17849 / CGMCC 1.5162 / HZ254)</name>
    <dbReference type="NCBI Taxonomy" id="1041930"/>
    <lineage>
        <taxon>Archaea</taxon>
        <taxon>Methanobacteriati</taxon>
        <taxon>Methanobacteriota</taxon>
        <taxon>Stenosarchaea group</taxon>
        <taxon>Methanomicrobia</taxon>
        <taxon>Methanocellales</taxon>
        <taxon>Methanocellaceae</taxon>
        <taxon>Methanocella</taxon>
    </lineage>
</organism>
<feature type="active site" description="For GATase activity" evidence="1">
    <location>
        <position position="16"/>
    </location>
</feature>
<dbReference type="Pfam" id="PF00310">
    <property type="entry name" value="GATase_2"/>
    <property type="match status" value="1"/>
</dbReference>
<dbReference type="InterPro" id="IPR012375">
    <property type="entry name" value="Glu_synth_lsu_1"/>
</dbReference>
<gene>
    <name evidence="3" type="primary">gltB1</name>
    <name evidence="3" type="ordered locus">Mtc_1482</name>
</gene>
<dbReference type="Proteomes" id="UP000005233">
    <property type="component" value="Chromosome"/>
</dbReference>